<dbReference type="OrthoDB" id="2352272at2"/>
<feature type="transmembrane region" description="Helical" evidence="6">
    <location>
        <begin position="128"/>
        <end position="145"/>
    </location>
</feature>
<feature type="transmembrane region" description="Helical" evidence="6">
    <location>
        <begin position="223"/>
        <end position="242"/>
    </location>
</feature>
<comment type="similarity">
    <text evidence="2">Belongs to the EamA transporter family.</text>
</comment>
<feature type="transmembrane region" description="Helical" evidence="6">
    <location>
        <begin position="157"/>
        <end position="178"/>
    </location>
</feature>
<dbReference type="PANTHER" id="PTHR32322:SF2">
    <property type="entry name" value="EAMA DOMAIN-CONTAINING PROTEIN"/>
    <property type="match status" value="1"/>
</dbReference>
<evidence type="ECO:0000256" key="6">
    <source>
        <dbReference type="SAM" id="Phobius"/>
    </source>
</evidence>
<comment type="subcellular location">
    <subcellularLocation>
        <location evidence="1">Membrane</location>
        <topology evidence="1">Multi-pass membrane protein</topology>
    </subcellularLocation>
</comment>
<dbReference type="Proteomes" id="UP000274661">
    <property type="component" value="Unassembled WGS sequence"/>
</dbReference>
<proteinExistence type="inferred from homology"/>
<evidence type="ECO:0000256" key="4">
    <source>
        <dbReference type="ARBA" id="ARBA00022989"/>
    </source>
</evidence>
<dbReference type="InterPro" id="IPR050638">
    <property type="entry name" value="AA-Vitamin_Transporters"/>
</dbReference>
<keyword evidence="3 6" id="KW-0812">Transmembrane</keyword>
<dbReference type="InterPro" id="IPR000620">
    <property type="entry name" value="EamA_dom"/>
</dbReference>
<name>A0A429V7R9_9SPHN</name>
<evidence type="ECO:0000256" key="1">
    <source>
        <dbReference type="ARBA" id="ARBA00004141"/>
    </source>
</evidence>
<dbReference type="Pfam" id="PF00892">
    <property type="entry name" value="EamA"/>
    <property type="match status" value="2"/>
</dbReference>
<keyword evidence="4 6" id="KW-1133">Transmembrane helix</keyword>
<gene>
    <name evidence="8" type="ORF">HMF7854_03205</name>
</gene>
<protein>
    <submittedName>
        <fullName evidence="8">EamA family transporter</fullName>
    </submittedName>
</protein>
<dbReference type="GO" id="GO:0016020">
    <property type="term" value="C:membrane"/>
    <property type="evidence" value="ECO:0007669"/>
    <property type="project" value="UniProtKB-SubCell"/>
</dbReference>
<feature type="transmembrane region" description="Helical" evidence="6">
    <location>
        <begin position="99"/>
        <end position="121"/>
    </location>
</feature>
<evidence type="ECO:0000259" key="7">
    <source>
        <dbReference type="Pfam" id="PF00892"/>
    </source>
</evidence>
<sequence>MSETGRGTLREVLLPFTVYTLIWGSTWIVIRDQIGSVPPQWSVTYRFLIATAAMFALVRLKGLPLGIARSDLPTVALIGVAQFSVNFNAVYIAEHFITSGLVATVFAMLLVPNSLLAWAILGQRPQGRFLACSAVALVGIGLLSLQELERSTAGTSAVLIGLGLTVVGILGAALSNVVQATDRIRHIPIHTLLAWMMALGALVDGAIALAVAGPPRFDPRPGYWAGLVYLALAASVLAFSLYFPVVRKIGPGKAAYSSALVPIIAMALSTLLEGYRWTGLSIAGAVLAIGGILAALSARRPRVPEPPAD</sequence>
<feature type="transmembrane region" description="Helical" evidence="6">
    <location>
        <begin position="12"/>
        <end position="30"/>
    </location>
</feature>
<evidence type="ECO:0000256" key="5">
    <source>
        <dbReference type="ARBA" id="ARBA00023136"/>
    </source>
</evidence>
<feature type="transmembrane region" description="Helical" evidence="6">
    <location>
        <begin position="42"/>
        <end position="60"/>
    </location>
</feature>
<evidence type="ECO:0000256" key="2">
    <source>
        <dbReference type="ARBA" id="ARBA00007362"/>
    </source>
</evidence>
<dbReference type="RefSeq" id="WP_126717779.1">
    <property type="nucleotide sequence ID" value="NZ_RWJF01000001.1"/>
</dbReference>
<evidence type="ECO:0000256" key="3">
    <source>
        <dbReference type="ARBA" id="ARBA00022692"/>
    </source>
</evidence>
<comment type="caution">
    <text evidence="8">The sequence shown here is derived from an EMBL/GenBank/DDBJ whole genome shotgun (WGS) entry which is preliminary data.</text>
</comment>
<dbReference type="SUPFAM" id="SSF103481">
    <property type="entry name" value="Multidrug resistance efflux transporter EmrE"/>
    <property type="match status" value="2"/>
</dbReference>
<feature type="domain" description="EamA" evidence="7">
    <location>
        <begin position="161"/>
        <end position="294"/>
    </location>
</feature>
<evidence type="ECO:0000313" key="8">
    <source>
        <dbReference type="EMBL" id="RST29942.1"/>
    </source>
</evidence>
<feature type="transmembrane region" description="Helical" evidence="6">
    <location>
        <begin position="278"/>
        <end position="296"/>
    </location>
</feature>
<reference evidence="8 9" key="1">
    <citation type="submission" date="2018-12" db="EMBL/GenBank/DDBJ databases">
        <title>Sphingomonas sp. HMF7854 Genome sequencing and assembly.</title>
        <authorList>
            <person name="Cha I."/>
            <person name="Kang H."/>
            <person name="Kim H."/>
            <person name="Kang J."/>
            <person name="Joh K."/>
        </authorList>
    </citation>
    <scope>NUCLEOTIDE SEQUENCE [LARGE SCALE GENOMIC DNA]</scope>
    <source>
        <strain evidence="8 9">HMF7854</strain>
    </source>
</reference>
<feature type="transmembrane region" description="Helical" evidence="6">
    <location>
        <begin position="72"/>
        <end position="93"/>
    </location>
</feature>
<keyword evidence="5 6" id="KW-0472">Membrane</keyword>
<keyword evidence="9" id="KW-1185">Reference proteome</keyword>
<accession>A0A429V7R9</accession>
<dbReference type="EMBL" id="RWJF01000001">
    <property type="protein sequence ID" value="RST29942.1"/>
    <property type="molecule type" value="Genomic_DNA"/>
</dbReference>
<evidence type="ECO:0000313" key="9">
    <source>
        <dbReference type="Proteomes" id="UP000274661"/>
    </source>
</evidence>
<dbReference type="PANTHER" id="PTHR32322">
    <property type="entry name" value="INNER MEMBRANE TRANSPORTER"/>
    <property type="match status" value="1"/>
</dbReference>
<dbReference type="AlphaFoldDB" id="A0A429V7R9"/>
<organism evidence="8 9">
    <name type="scientific">Sphingomonas ginkgonis</name>
    <dbReference type="NCBI Taxonomy" id="2315330"/>
    <lineage>
        <taxon>Bacteria</taxon>
        <taxon>Pseudomonadati</taxon>
        <taxon>Pseudomonadota</taxon>
        <taxon>Alphaproteobacteria</taxon>
        <taxon>Sphingomonadales</taxon>
        <taxon>Sphingomonadaceae</taxon>
        <taxon>Sphingomonas</taxon>
    </lineage>
</organism>
<feature type="transmembrane region" description="Helical" evidence="6">
    <location>
        <begin position="190"/>
        <end position="211"/>
    </location>
</feature>
<feature type="domain" description="EamA" evidence="7">
    <location>
        <begin position="19"/>
        <end position="144"/>
    </location>
</feature>
<feature type="transmembrane region" description="Helical" evidence="6">
    <location>
        <begin position="254"/>
        <end position="272"/>
    </location>
</feature>
<dbReference type="InterPro" id="IPR037185">
    <property type="entry name" value="EmrE-like"/>
</dbReference>